<dbReference type="Pfam" id="PF14086">
    <property type="entry name" value="DUF4266"/>
    <property type="match status" value="1"/>
</dbReference>
<proteinExistence type="predicted"/>
<comment type="caution">
    <text evidence="3">The sequence shown here is derived from an EMBL/GenBank/DDBJ whole genome shotgun (WGS) entry which is preliminary data.</text>
</comment>
<dbReference type="InterPro" id="IPR025362">
    <property type="entry name" value="DUF4266"/>
</dbReference>
<dbReference type="OrthoDB" id="679785at2"/>
<dbReference type="Proteomes" id="UP000468388">
    <property type="component" value="Unassembled WGS sequence"/>
</dbReference>
<dbReference type="AlphaFoldDB" id="A0A6N8J7R0"/>
<name>A0A6N8J7R0_9BACT</name>
<evidence type="ECO:0000259" key="2">
    <source>
        <dbReference type="Pfam" id="PF14086"/>
    </source>
</evidence>
<feature type="compositionally biased region" description="Gly residues" evidence="1">
    <location>
        <begin position="58"/>
        <end position="73"/>
    </location>
</feature>
<accession>A0A6N8J7R0</accession>
<dbReference type="EMBL" id="WRXO01000002">
    <property type="protein sequence ID" value="MVT40588.1"/>
    <property type="molecule type" value="Genomic_DNA"/>
</dbReference>
<dbReference type="RefSeq" id="WP_157299258.1">
    <property type="nucleotide sequence ID" value="NZ_BAAAZB010000010.1"/>
</dbReference>
<dbReference type="PROSITE" id="PS51257">
    <property type="entry name" value="PROKAR_LIPOPROTEIN"/>
    <property type="match status" value="1"/>
</dbReference>
<evidence type="ECO:0000313" key="4">
    <source>
        <dbReference type="Proteomes" id="UP000468388"/>
    </source>
</evidence>
<keyword evidence="4" id="KW-1185">Reference proteome</keyword>
<organism evidence="3 4">
    <name type="scientific">Chitinophaga oryziterrae</name>
    <dbReference type="NCBI Taxonomy" id="1031224"/>
    <lineage>
        <taxon>Bacteria</taxon>
        <taxon>Pseudomonadati</taxon>
        <taxon>Bacteroidota</taxon>
        <taxon>Chitinophagia</taxon>
        <taxon>Chitinophagales</taxon>
        <taxon>Chitinophagaceae</taxon>
        <taxon>Chitinophaga</taxon>
    </lineage>
</organism>
<evidence type="ECO:0000313" key="3">
    <source>
        <dbReference type="EMBL" id="MVT40588.1"/>
    </source>
</evidence>
<gene>
    <name evidence="3" type="ORF">GO495_08335</name>
</gene>
<sequence>MQKHKSGILIIILVVLLLQACATVKPYQRQYLNDANMQLGKAGIEKLDESAQSYREGSSGGGTGKGSGGCGCN</sequence>
<evidence type="ECO:0000256" key="1">
    <source>
        <dbReference type="SAM" id="MobiDB-lite"/>
    </source>
</evidence>
<feature type="region of interest" description="Disordered" evidence="1">
    <location>
        <begin position="51"/>
        <end position="73"/>
    </location>
</feature>
<protein>
    <submittedName>
        <fullName evidence="3">DUF4266 domain-containing protein</fullName>
    </submittedName>
</protein>
<feature type="domain" description="DUF4266" evidence="2">
    <location>
        <begin position="24"/>
        <end position="73"/>
    </location>
</feature>
<reference evidence="3 4" key="1">
    <citation type="submission" date="2019-12" db="EMBL/GenBank/DDBJ databases">
        <title>The draft genomic sequence of strain Chitinophaga oryziterrae JCM 16595.</title>
        <authorList>
            <person name="Zhang X."/>
        </authorList>
    </citation>
    <scope>NUCLEOTIDE SEQUENCE [LARGE SCALE GENOMIC DNA]</scope>
    <source>
        <strain evidence="3 4">JCM 16595</strain>
    </source>
</reference>